<feature type="region of interest" description="Disordered" evidence="1">
    <location>
        <begin position="1"/>
        <end position="24"/>
    </location>
</feature>
<feature type="compositionally biased region" description="Basic and acidic residues" evidence="1">
    <location>
        <begin position="7"/>
        <end position="24"/>
    </location>
</feature>
<dbReference type="Proteomes" id="UP001235744">
    <property type="component" value="Chromosome"/>
</dbReference>
<feature type="region of interest" description="Disordered" evidence="1">
    <location>
        <begin position="44"/>
        <end position="63"/>
    </location>
</feature>
<name>A0ABY9IQ66_9ACTN</name>
<proteinExistence type="predicted"/>
<sequence>MCPHKPRCPDAEASDREAARSVRRDDRVGVVELCNGVLLWDDTGELLPSGRITPPRRPTGSAA</sequence>
<organism evidence="2 3">
    <name type="scientific">Streptomyces poriferorum</name>
    <dbReference type="NCBI Taxonomy" id="2798799"/>
    <lineage>
        <taxon>Bacteria</taxon>
        <taxon>Bacillati</taxon>
        <taxon>Actinomycetota</taxon>
        <taxon>Actinomycetes</taxon>
        <taxon>Kitasatosporales</taxon>
        <taxon>Streptomycetaceae</taxon>
        <taxon>Streptomyces</taxon>
    </lineage>
</organism>
<evidence type="ECO:0000313" key="2">
    <source>
        <dbReference type="EMBL" id="WLQ55801.1"/>
    </source>
</evidence>
<evidence type="ECO:0000256" key="1">
    <source>
        <dbReference type="SAM" id="MobiDB-lite"/>
    </source>
</evidence>
<dbReference type="InterPro" id="IPR046041">
    <property type="entry name" value="DUF5999"/>
</dbReference>
<reference evidence="2 3" key="1">
    <citation type="submission" date="2023-03" db="EMBL/GenBank/DDBJ databases">
        <title>Isolation and description of six Streptomyces strains from soil environments, able to metabolize different microbial glucans.</title>
        <authorList>
            <person name="Widen T."/>
            <person name="Larsbrink J."/>
        </authorList>
    </citation>
    <scope>NUCLEOTIDE SEQUENCE [LARGE SCALE GENOMIC DNA]</scope>
    <source>
        <strain evidence="2 3">Alt2</strain>
    </source>
</reference>
<dbReference type="RefSeq" id="WP_306071974.1">
    <property type="nucleotide sequence ID" value="NZ_CP120988.1"/>
</dbReference>
<keyword evidence="3" id="KW-1185">Reference proteome</keyword>
<evidence type="ECO:0000313" key="3">
    <source>
        <dbReference type="Proteomes" id="UP001235744"/>
    </source>
</evidence>
<dbReference type="EMBL" id="CP120988">
    <property type="protein sequence ID" value="WLQ55801.1"/>
    <property type="molecule type" value="Genomic_DNA"/>
</dbReference>
<dbReference type="Pfam" id="PF19462">
    <property type="entry name" value="DUF5999"/>
    <property type="match status" value="1"/>
</dbReference>
<accession>A0ABY9IQ66</accession>
<protein>
    <submittedName>
        <fullName evidence="2">DUF5999 family protein</fullName>
    </submittedName>
</protein>
<gene>
    <name evidence="2" type="ORF">P8A19_10250</name>
</gene>